<proteinExistence type="predicted"/>
<feature type="domain" description="PAS" evidence="1">
    <location>
        <begin position="376"/>
        <end position="429"/>
    </location>
</feature>
<name>A0ABU2A6A0_9BURK</name>
<dbReference type="InterPro" id="IPR043128">
    <property type="entry name" value="Rev_trsase/Diguanyl_cyclase"/>
</dbReference>
<dbReference type="SUPFAM" id="SSF55785">
    <property type="entry name" value="PYP-like sensor domain (PAS domain)"/>
    <property type="match status" value="3"/>
</dbReference>
<dbReference type="NCBIfam" id="TIGR00254">
    <property type="entry name" value="GGDEF"/>
    <property type="match status" value="1"/>
</dbReference>
<dbReference type="InterPro" id="IPR000014">
    <property type="entry name" value="PAS"/>
</dbReference>
<dbReference type="SMART" id="SM00091">
    <property type="entry name" value="PAS"/>
    <property type="match status" value="3"/>
</dbReference>
<comment type="caution">
    <text evidence="4">The sequence shown here is derived from an EMBL/GenBank/DDBJ whole genome shotgun (WGS) entry which is preliminary data.</text>
</comment>
<dbReference type="InterPro" id="IPR035965">
    <property type="entry name" value="PAS-like_dom_sf"/>
</dbReference>
<dbReference type="InterPro" id="IPR029787">
    <property type="entry name" value="Nucleotide_cyclase"/>
</dbReference>
<dbReference type="PANTHER" id="PTHR44757:SF2">
    <property type="entry name" value="BIOFILM ARCHITECTURE MAINTENANCE PROTEIN MBAA"/>
    <property type="match status" value="1"/>
</dbReference>
<dbReference type="Pfam" id="PF00990">
    <property type="entry name" value="GGDEF"/>
    <property type="match status" value="1"/>
</dbReference>
<evidence type="ECO:0000313" key="5">
    <source>
        <dbReference type="Proteomes" id="UP001180825"/>
    </source>
</evidence>
<evidence type="ECO:0000259" key="2">
    <source>
        <dbReference type="PROSITE" id="PS50113"/>
    </source>
</evidence>
<dbReference type="InterPro" id="IPR000160">
    <property type="entry name" value="GGDEF_dom"/>
</dbReference>
<dbReference type="Proteomes" id="UP001180825">
    <property type="component" value="Unassembled WGS sequence"/>
</dbReference>
<dbReference type="PROSITE" id="PS50113">
    <property type="entry name" value="PAC"/>
    <property type="match status" value="1"/>
</dbReference>
<dbReference type="CDD" id="cd01949">
    <property type="entry name" value="GGDEF"/>
    <property type="match status" value="1"/>
</dbReference>
<reference evidence="4 5" key="1">
    <citation type="submission" date="2023-07" db="EMBL/GenBank/DDBJ databases">
        <title>Sorghum-associated microbial communities from plants grown in Nebraska, USA.</title>
        <authorList>
            <person name="Schachtman D."/>
        </authorList>
    </citation>
    <scope>NUCLEOTIDE SEQUENCE [LARGE SCALE GENOMIC DNA]</scope>
    <source>
        <strain evidence="4 5">BE316</strain>
    </source>
</reference>
<evidence type="ECO:0000313" key="4">
    <source>
        <dbReference type="EMBL" id="MDR7332721.1"/>
    </source>
</evidence>
<protein>
    <submittedName>
        <fullName evidence="4">Diguanylate cyclase (GGDEF)-like protein/PAS domain S-box-containing protein</fullName>
    </submittedName>
</protein>
<evidence type="ECO:0000259" key="1">
    <source>
        <dbReference type="PROSITE" id="PS50112"/>
    </source>
</evidence>
<dbReference type="InterPro" id="IPR013767">
    <property type="entry name" value="PAS_fold"/>
</dbReference>
<dbReference type="CDD" id="cd00130">
    <property type="entry name" value="PAS"/>
    <property type="match status" value="2"/>
</dbReference>
<dbReference type="Pfam" id="PF08448">
    <property type="entry name" value="PAS_4"/>
    <property type="match status" value="2"/>
</dbReference>
<sequence>MTWLFASTVLTLVIGVLAVTLLVDRLVHQQARRDALRLLQANADGLRDALDRGMAQHFAEVRLLSGLQQVAQAPTVADARVALDGFVTSFPQFAWLGLTDASGKVIASANGLLEGVNVSARPWFKGALAGPFVGDVHEAVLLAKLLPAQNEPWRFVDFAFPLKDEQGRIKGVLGAHLSWGWAGQLRQDLSERLAKEAGAEVLVLGSNDIVLLGPTEQQGKKLPPSTDGSLLWATSKSAGHGDFRTLGWQVVVRQPANQALAPYDALHAQTLATAGAVFALLLPMTWWLARRLSRPLVDVKKALSGQAAMPRDDDILYEEARALKQALIEHDERHARQSAALEAMAMSLEKRVDERTRELADINDRLSQSMRDVGRSQERLASILRQSPDAFVCVDAKGLISDWNPAAEALFGWTRDEVRGRLMADILIPAVHRQAHHAGMAAFSKTGEGAIIGKRLELPTLHRDGSVISAELSIGALKAEDGYAAFAFVRDIRERLAAQEEVRISQHRLQQVLGTIPALVGYFDRDARCRYSNELGRKLRGLAPGAEIGLHLREAIGEQNYALHEPHLPKVLTGQRAHFEGSVRQRGQDVHFQVHMVPEKGPSGEVTGFYLMTFDVTALKEAQLQQERARRQLRAITDNLPVMISYIDAEHRLQFLNRTFEQWTGVAVADALGKPMREVIGEQLYEQRREPLAKALEGQRVEFEVVSEALGVRRVLQTAYIPDRPTAEAVVGVYTLTTDVTAMRDAERRMAELALTDTLTGLANRRNFEQWLPLALARAQRAKTATAVMFLDIDHFKRINDTFGHAAGDAVLVTFSQRLAASMRKTDLVARLAGDEFVVVLEGLSDPDVCHLLARKVNEAARQPLRYQDHDLAMTTSIGIAYLPAGVHQTAEAILQDADAALYQTKERGRDGYTTVETGADEAEFSTSSFATL</sequence>
<dbReference type="PANTHER" id="PTHR44757">
    <property type="entry name" value="DIGUANYLATE CYCLASE DGCP"/>
    <property type="match status" value="1"/>
</dbReference>
<accession>A0ABU2A6A0</accession>
<dbReference type="PROSITE" id="PS50887">
    <property type="entry name" value="GGDEF"/>
    <property type="match status" value="1"/>
</dbReference>
<dbReference type="Gene3D" id="3.30.450.20">
    <property type="entry name" value="PAS domain"/>
    <property type="match status" value="4"/>
</dbReference>
<dbReference type="InterPro" id="IPR013656">
    <property type="entry name" value="PAS_4"/>
</dbReference>
<feature type="domain" description="GGDEF" evidence="3">
    <location>
        <begin position="784"/>
        <end position="918"/>
    </location>
</feature>
<dbReference type="NCBIfam" id="TIGR00229">
    <property type="entry name" value="sensory_box"/>
    <property type="match status" value="3"/>
</dbReference>
<dbReference type="InterPro" id="IPR052155">
    <property type="entry name" value="Biofilm_reg_signaling"/>
</dbReference>
<keyword evidence="5" id="KW-1185">Reference proteome</keyword>
<gene>
    <name evidence="4" type="ORF">J2X21_001854</name>
</gene>
<dbReference type="CDD" id="cd12914">
    <property type="entry name" value="PDC1_DGC_like"/>
    <property type="match status" value="1"/>
</dbReference>
<dbReference type="Gene3D" id="3.30.70.270">
    <property type="match status" value="1"/>
</dbReference>
<feature type="domain" description="PAS" evidence="1">
    <location>
        <begin position="629"/>
        <end position="699"/>
    </location>
</feature>
<feature type="domain" description="PAC" evidence="2">
    <location>
        <begin position="454"/>
        <end position="504"/>
    </location>
</feature>
<dbReference type="Pfam" id="PF00989">
    <property type="entry name" value="PAS"/>
    <property type="match status" value="1"/>
</dbReference>
<evidence type="ECO:0000259" key="3">
    <source>
        <dbReference type="PROSITE" id="PS50887"/>
    </source>
</evidence>
<organism evidence="4 5">
    <name type="scientific">Roseateles asaccharophilus</name>
    <dbReference type="NCBI Taxonomy" id="582607"/>
    <lineage>
        <taxon>Bacteria</taxon>
        <taxon>Pseudomonadati</taxon>
        <taxon>Pseudomonadota</taxon>
        <taxon>Betaproteobacteria</taxon>
        <taxon>Burkholderiales</taxon>
        <taxon>Sphaerotilaceae</taxon>
        <taxon>Roseateles</taxon>
    </lineage>
</organism>
<dbReference type="PROSITE" id="PS50112">
    <property type="entry name" value="PAS"/>
    <property type="match status" value="2"/>
</dbReference>
<dbReference type="EMBL" id="JAVDXV010000003">
    <property type="protein sequence ID" value="MDR7332721.1"/>
    <property type="molecule type" value="Genomic_DNA"/>
</dbReference>
<dbReference type="SMART" id="SM00267">
    <property type="entry name" value="GGDEF"/>
    <property type="match status" value="1"/>
</dbReference>
<dbReference type="SUPFAM" id="SSF55073">
    <property type="entry name" value="Nucleotide cyclase"/>
    <property type="match status" value="1"/>
</dbReference>
<dbReference type="InterPro" id="IPR000700">
    <property type="entry name" value="PAS-assoc_C"/>
</dbReference>